<dbReference type="InterPro" id="IPR006202">
    <property type="entry name" value="Neur_chan_lig-bd"/>
</dbReference>
<evidence type="ECO:0000313" key="2">
    <source>
        <dbReference type="EMBL" id="CAH1394361.1"/>
    </source>
</evidence>
<organism evidence="2 3">
    <name type="scientific">Nezara viridula</name>
    <name type="common">Southern green stink bug</name>
    <name type="synonym">Cimex viridulus</name>
    <dbReference type="NCBI Taxonomy" id="85310"/>
    <lineage>
        <taxon>Eukaryota</taxon>
        <taxon>Metazoa</taxon>
        <taxon>Ecdysozoa</taxon>
        <taxon>Arthropoda</taxon>
        <taxon>Hexapoda</taxon>
        <taxon>Insecta</taxon>
        <taxon>Pterygota</taxon>
        <taxon>Neoptera</taxon>
        <taxon>Paraneoptera</taxon>
        <taxon>Hemiptera</taxon>
        <taxon>Heteroptera</taxon>
        <taxon>Panheteroptera</taxon>
        <taxon>Pentatomomorpha</taxon>
        <taxon>Pentatomoidea</taxon>
        <taxon>Pentatomidae</taxon>
        <taxon>Pentatominae</taxon>
        <taxon>Nezara</taxon>
    </lineage>
</organism>
<sequence>MVSRIIENRRFGPRWHKKICWRVLSCHHVGTYHKSLQGPHEKKLLNDLLSMDRYNTLERPVANESDPLEVRFGLTLQQIIDVGDGGAGAGLPLPPSPEETTHTEIRTKITNLTILPTDPLISPIRF</sequence>
<dbReference type="Proteomes" id="UP001152798">
    <property type="component" value="Chromosome 2"/>
</dbReference>
<dbReference type="Gene3D" id="2.70.170.10">
    <property type="entry name" value="Neurotransmitter-gated ion-channel ligand-binding domain"/>
    <property type="match status" value="1"/>
</dbReference>
<evidence type="ECO:0000313" key="3">
    <source>
        <dbReference type="Proteomes" id="UP001152798"/>
    </source>
</evidence>
<dbReference type="OrthoDB" id="5975154at2759"/>
<proteinExistence type="predicted"/>
<dbReference type="Pfam" id="PF02931">
    <property type="entry name" value="Neur_chan_LBD"/>
    <property type="match status" value="1"/>
</dbReference>
<gene>
    <name evidence="2" type="ORF">NEZAVI_LOCUS4880</name>
</gene>
<protein>
    <recommendedName>
        <fullName evidence="1">Neurotransmitter-gated ion-channel ligand-binding domain-containing protein</fullName>
    </recommendedName>
</protein>
<accession>A0A9P0EA16</accession>
<feature type="domain" description="Neurotransmitter-gated ion-channel ligand-binding" evidence="1">
    <location>
        <begin position="41"/>
        <end position="82"/>
    </location>
</feature>
<dbReference type="GO" id="GO:0005230">
    <property type="term" value="F:extracellular ligand-gated monoatomic ion channel activity"/>
    <property type="evidence" value="ECO:0007669"/>
    <property type="project" value="InterPro"/>
</dbReference>
<dbReference type="SUPFAM" id="SSF63712">
    <property type="entry name" value="Nicotinic receptor ligand binding domain-like"/>
    <property type="match status" value="1"/>
</dbReference>
<evidence type="ECO:0000259" key="1">
    <source>
        <dbReference type="Pfam" id="PF02931"/>
    </source>
</evidence>
<dbReference type="AlphaFoldDB" id="A0A9P0EA16"/>
<dbReference type="InterPro" id="IPR036734">
    <property type="entry name" value="Neur_chan_lig-bd_sf"/>
</dbReference>
<reference evidence="2" key="1">
    <citation type="submission" date="2022-01" db="EMBL/GenBank/DDBJ databases">
        <authorList>
            <person name="King R."/>
        </authorList>
    </citation>
    <scope>NUCLEOTIDE SEQUENCE</scope>
</reference>
<dbReference type="EMBL" id="OV725078">
    <property type="protein sequence ID" value="CAH1394361.1"/>
    <property type="molecule type" value="Genomic_DNA"/>
</dbReference>
<dbReference type="GO" id="GO:0016020">
    <property type="term" value="C:membrane"/>
    <property type="evidence" value="ECO:0007669"/>
    <property type="project" value="InterPro"/>
</dbReference>
<keyword evidence="3" id="KW-1185">Reference proteome</keyword>
<name>A0A9P0EA16_NEZVI</name>